<dbReference type="OrthoDB" id="6509908at2759"/>
<dbReference type="PANTHER" id="PTHR11360:SF234">
    <property type="entry name" value="MFS-TYPE TRANSPORTER DBAD-RELATED"/>
    <property type="match status" value="1"/>
</dbReference>
<dbReference type="SUPFAM" id="SSF103473">
    <property type="entry name" value="MFS general substrate transporter"/>
    <property type="match status" value="1"/>
</dbReference>
<protein>
    <recommendedName>
        <fullName evidence="5">Major facilitator superfamily (MFS) profile domain-containing protein</fullName>
    </recommendedName>
</protein>
<feature type="compositionally biased region" description="Polar residues" evidence="3">
    <location>
        <begin position="565"/>
        <end position="579"/>
    </location>
</feature>
<feature type="region of interest" description="Disordered" evidence="3">
    <location>
        <begin position="554"/>
        <end position="590"/>
    </location>
</feature>
<dbReference type="PROSITE" id="PS50850">
    <property type="entry name" value="MFS"/>
    <property type="match status" value="1"/>
</dbReference>
<dbReference type="PANTHER" id="PTHR11360">
    <property type="entry name" value="MONOCARBOXYLATE TRANSPORTER"/>
    <property type="match status" value="1"/>
</dbReference>
<feature type="transmembrane region" description="Helical" evidence="4">
    <location>
        <begin position="194"/>
        <end position="213"/>
    </location>
</feature>
<feature type="transmembrane region" description="Helical" evidence="4">
    <location>
        <begin position="162"/>
        <end position="187"/>
    </location>
</feature>
<keyword evidence="4" id="KW-0812">Transmembrane</keyword>
<dbReference type="Gene3D" id="1.20.1250.20">
    <property type="entry name" value="MFS general substrate transporter like domains"/>
    <property type="match status" value="2"/>
</dbReference>
<name>A0A9P3C8N1_9PEZI</name>
<evidence type="ECO:0000256" key="1">
    <source>
        <dbReference type="ARBA" id="ARBA00004141"/>
    </source>
</evidence>
<feature type="transmembrane region" description="Helical" evidence="4">
    <location>
        <begin position="398"/>
        <end position="416"/>
    </location>
</feature>
<organism evidence="6 7">
    <name type="scientific">Cercospora kikuchii</name>
    <dbReference type="NCBI Taxonomy" id="84275"/>
    <lineage>
        <taxon>Eukaryota</taxon>
        <taxon>Fungi</taxon>
        <taxon>Dikarya</taxon>
        <taxon>Ascomycota</taxon>
        <taxon>Pezizomycotina</taxon>
        <taxon>Dothideomycetes</taxon>
        <taxon>Dothideomycetidae</taxon>
        <taxon>Mycosphaerellales</taxon>
        <taxon>Mycosphaerellaceae</taxon>
        <taxon>Cercospora</taxon>
    </lineage>
</organism>
<dbReference type="EMBL" id="BOLY01000001">
    <property type="protein sequence ID" value="GIZ38333.1"/>
    <property type="molecule type" value="Genomic_DNA"/>
</dbReference>
<comment type="subcellular location">
    <subcellularLocation>
        <location evidence="1">Membrane</location>
        <topology evidence="1">Multi-pass membrane protein</topology>
    </subcellularLocation>
</comment>
<feature type="transmembrane region" description="Helical" evidence="4">
    <location>
        <begin position="492"/>
        <end position="515"/>
    </location>
</feature>
<feature type="transmembrane region" description="Helical" evidence="4">
    <location>
        <begin position="233"/>
        <end position="253"/>
    </location>
</feature>
<feature type="transmembrane region" description="Helical" evidence="4">
    <location>
        <begin position="453"/>
        <end position="480"/>
    </location>
</feature>
<dbReference type="Proteomes" id="UP000825890">
    <property type="component" value="Unassembled WGS sequence"/>
</dbReference>
<evidence type="ECO:0000313" key="7">
    <source>
        <dbReference type="Proteomes" id="UP000825890"/>
    </source>
</evidence>
<dbReference type="AlphaFoldDB" id="A0A9P3C8N1"/>
<feature type="compositionally biased region" description="Basic and acidic residues" evidence="3">
    <location>
        <begin position="580"/>
        <end position="590"/>
    </location>
</feature>
<dbReference type="Pfam" id="PF07690">
    <property type="entry name" value="MFS_1"/>
    <property type="match status" value="1"/>
</dbReference>
<evidence type="ECO:0000256" key="2">
    <source>
        <dbReference type="ARBA" id="ARBA00006727"/>
    </source>
</evidence>
<sequence>MSGELSPPGGQRRGSYESQSSSKKSSPDASRSQSQVRENSEWLTQPGRQVSIDARSGTSTHRKESTSHHHSAARLPNGRTIEIETPRGPIRRETFHSLAAMSGRNNSDDVADEEEPTWPRDWRAYVCLLAGFCLMFNSWGLVNAYGTYASFYMNYLMTGKDLLYFNLIGGTQSAVVLGLSGIVGRFLDAGFTRYLILLGTVLVSLGTFTLGWVNGDGGVNQGNFALTWLTQGFISGLGMACFFVSSSQVVATWFKKKKGFAIGIVASGASIAGLVYPMMTKFLIDSSGFNAAARWVSLVVLLTSCLAWACANPNPKHIIRRPDDWMRWDVFVDSHAFRNKSYASFVAAIAFLFLGFYAIFFNLEEWAFSNGIGFRRSTGAVGLNAGLPEKPADGKIETFWLLAIMNACSTIGRLSSSWFCDRYGALNVHFSVTLVSSLLTLILWTLASGFRSALAFVIFFGAFSGAVIGLPPASVAYILGPTPEAQAKLGQWTGMMYTCAAIPALIGPVIAGHMITEYSTYLTVQMWAGVCLLLSAGCMGLAIYFRQTMKRPEGLIGPKDPGNTPPNTRQLSQVTNSSYDLEKNESKERV</sequence>
<evidence type="ECO:0000259" key="5">
    <source>
        <dbReference type="PROSITE" id="PS50850"/>
    </source>
</evidence>
<feature type="transmembrane region" description="Helical" evidence="4">
    <location>
        <begin position="428"/>
        <end position="447"/>
    </location>
</feature>
<keyword evidence="4" id="KW-1133">Transmembrane helix</keyword>
<keyword evidence="7" id="KW-1185">Reference proteome</keyword>
<feature type="transmembrane region" description="Helical" evidence="4">
    <location>
        <begin position="342"/>
        <end position="360"/>
    </location>
</feature>
<dbReference type="GO" id="GO:0022857">
    <property type="term" value="F:transmembrane transporter activity"/>
    <property type="evidence" value="ECO:0007669"/>
    <property type="project" value="InterPro"/>
</dbReference>
<feature type="compositionally biased region" description="Low complexity" evidence="3">
    <location>
        <begin position="16"/>
        <end position="34"/>
    </location>
</feature>
<feature type="region of interest" description="Disordered" evidence="3">
    <location>
        <begin position="1"/>
        <end position="78"/>
    </location>
</feature>
<dbReference type="InterPro" id="IPR011701">
    <property type="entry name" value="MFS"/>
</dbReference>
<dbReference type="InterPro" id="IPR020846">
    <property type="entry name" value="MFS_dom"/>
</dbReference>
<evidence type="ECO:0000313" key="6">
    <source>
        <dbReference type="EMBL" id="GIZ38333.1"/>
    </source>
</evidence>
<feature type="transmembrane region" description="Helical" evidence="4">
    <location>
        <begin position="124"/>
        <end position="142"/>
    </location>
</feature>
<dbReference type="InterPro" id="IPR050327">
    <property type="entry name" value="Proton-linked_MCT"/>
</dbReference>
<feature type="transmembrane region" description="Helical" evidence="4">
    <location>
        <begin position="291"/>
        <end position="311"/>
    </location>
</feature>
<accession>A0A9P3C8N1</accession>
<feature type="compositionally biased region" description="Polar residues" evidence="3">
    <location>
        <begin position="35"/>
        <end position="48"/>
    </location>
</feature>
<comment type="similarity">
    <text evidence="2">Belongs to the major facilitator superfamily. Monocarboxylate porter (TC 2.A.1.13) family.</text>
</comment>
<dbReference type="GeneID" id="68287328"/>
<evidence type="ECO:0000256" key="4">
    <source>
        <dbReference type="SAM" id="Phobius"/>
    </source>
</evidence>
<comment type="caution">
    <text evidence="6">The sequence shown here is derived from an EMBL/GenBank/DDBJ whole genome shotgun (WGS) entry which is preliminary data.</text>
</comment>
<dbReference type="RefSeq" id="XP_044652820.1">
    <property type="nucleotide sequence ID" value="XM_044796885.1"/>
</dbReference>
<reference evidence="6 7" key="1">
    <citation type="submission" date="2021-01" db="EMBL/GenBank/DDBJ databases">
        <title>Cercospora kikuchii MAFF 305040 whole genome shotgun sequence.</title>
        <authorList>
            <person name="Kashiwa T."/>
            <person name="Suzuki T."/>
        </authorList>
    </citation>
    <scope>NUCLEOTIDE SEQUENCE [LARGE SCALE GENOMIC DNA]</scope>
    <source>
        <strain evidence="6 7">MAFF 305040</strain>
    </source>
</reference>
<proteinExistence type="inferred from homology"/>
<gene>
    <name evidence="6" type="ORF">CKM354_000175300</name>
</gene>
<dbReference type="GO" id="GO:0016020">
    <property type="term" value="C:membrane"/>
    <property type="evidence" value="ECO:0007669"/>
    <property type="project" value="UniProtKB-SubCell"/>
</dbReference>
<feature type="domain" description="Major facilitator superfamily (MFS) profile" evidence="5">
    <location>
        <begin position="343"/>
        <end position="590"/>
    </location>
</feature>
<keyword evidence="4" id="KW-0472">Membrane</keyword>
<evidence type="ECO:0000256" key="3">
    <source>
        <dbReference type="SAM" id="MobiDB-lite"/>
    </source>
</evidence>
<feature type="transmembrane region" description="Helical" evidence="4">
    <location>
        <begin position="527"/>
        <end position="545"/>
    </location>
</feature>
<feature type="transmembrane region" description="Helical" evidence="4">
    <location>
        <begin position="260"/>
        <end position="279"/>
    </location>
</feature>
<dbReference type="InterPro" id="IPR036259">
    <property type="entry name" value="MFS_trans_sf"/>
</dbReference>